<keyword evidence="8" id="KW-1185">Reference proteome</keyword>
<dbReference type="SUPFAM" id="SSF56322">
    <property type="entry name" value="ADC synthase"/>
    <property type="match status" value="1"/>
</dbReference>
<evidence type="ECO:0000256" key="2">
    <source>
        <dbReference type="ARBA" id="ARBA00005297"/>
    </source>
</evidence>
<accession>A0A1M7YX96</accession>
<evidence type="ECO:0000259" key="6">
    <source>
        <dbReference type="Pfam" id="PF00425"/>
    </source>
</evidence>
<dbReference type="Pfam" id="PF00425">
    <property type="entry name" value="Chorismate_bind"/>
    <property type="match status" value="1"/>
</dbReference>
<dbReference type="PANTHER" id="PTHR42839:SF2">
    <property type="entry name" value="ISOCHORISMATE SYNTHASE ENTC"/>
    <property type="match status" value="1"/>
</dbReference>
<dbReference type="InterPro" id="IPR004561">
    <property type="entry name" value="IsoChor_synthase"/>
</dbReference>
<name>A0A1M7YX96_9VIBR</name>
<organism evidence="7 8">
    <name type="scientific">Vibrio quintilis</name>
    <dbReference type="NCBI Taxonomy" id="1117707"/>
    <lineage>
        <taxon>Bacteria</taxon>
        <taxon>Pseudomonadati</taxon>
        <taxon>Pseudomonadota</taxon>
        <taxon>Gammaproteobacteria</taxon>
        <taxon>Vibrionales</taxon>
        <taxon>Vibrionaceae</taxon>
        <taxon>Vibrio</taxon>
    </lineage>
</organism>
<comment type="similarity">
    <text evidence="2">Belongs to the isochorismate synthase family.</text>
</comment>
<dbReference type="OrthoDB" id="9806579at2"/>
<dbReference type="Proteomes" id="UP000184600">
    <property type="component" value="Unassembled WGS sequence"/>
</dbReference>
<dbReference type="GO" id="GO:0008909">
    <property type="term" value="F:isochorismate synthase activity"/>
    <property type="evidence" value="ECO:0007669"/>
    <property type="project" value="UniProtKB-EC"/>
</dbReference>
<dbReference type="PANTHER" id="PTHR42839">
    <property type="entry name" value="ISOCHORISMATE SYNTHASE ENTC"/>
    <property type="match status" value="1"/>
</dbReference>
<feature type="domain" description="Chorismate-utilising enzyme C-terminal" evidence="6">
    <location>
        <begin position="121"/>
        <end position="375"/>
    </location>
</feature>
<dbReference type="AlphaFoldDB" id="A0A1M7YX96"/>
<gene>
    <name evidence="7" type="primary">dhbC</name>
    <name evidence="7" type="ORF">VQ7734_02964</name>
</gene>
<dbReference type="STRING" id="1117707.VQ7734_02964"/>
<dbReference type="GO" id="GO:0009697">
    <property type="term" value="P:salicylic acid biosynthetic process"/>
    <property type="evidence" value="ECO:0007669"/>
    <property type="project" value="TreeGrafter"/>
</dbReference>
<dbReference type="EMBL" id="FRFG01000035">
    <property type="protein sequence ID" value="SHO57195.1"/>
    <property type="molecule type" value="Genomic_DNA"/>
</dbReference>
<evidence type="ECO:0000256" key="3">
    <source>
        <dbReference type="ARBA" id="ARBA00012824"/>
    </source>
</evidence>
<evidence type="ECO:0000313" key="8">
    <source>
        <dbReference type="Proteomes" id="UP000184600"/>
    </source>
</evidence>
<dbReference type="EC" id="5.4.4.2" evidence="3"/>
<reference evidence="8" key="1">
    <citation type="submission" date="2016-12" db="EMBL/GenBank/DDBJ databases">
        <authorList>
            <person name="Rodrigo-Torres L."/>
            <person name="Arahal R.D."/>
            <person name="Lucena T."/>
        </authorList>
    </citation>
    <scope>NUCLEOTIDE SEQUENCE [LARGE SCALE GENOMIC DNA]</scope>
</reference>
<evidence type="ECO:0000256" key="4">
    <source>
        <dbReference type="ARBA" id="ARBA00023235"/>
    </source>
</evidence>
<dbReference type="RefSeq" id="WP_073583926.1">
    <property type="nucleotide sequence ID" value="NZ_AP024897.1"/>
</dbReference>
<dbReference type="InterPro" id="IPR005801">
    <property type="entry name" value="ADC_synthase"/>
</dbReference>
<comment type="catalytic activity">
    <reaction evidence="1">
        <text>chorismate = isochorismate</text>
        <dbReference type="Rhea" id="RHEA:18985"/>
        <dbReference type="ChEBI" id="CHEBI:29748"/>
        <dbReference type="ChEBI" id="CHEBI:29780"/>
        <dbReference type="EC" id="5.4.4.2"/>
    </reaction>
</comment>
<sequence>MKRKVIGYDYMDEMIANHSFEECPFFFSSPANTLFGTGVEQSLEQVIPFKELAEKAQQLLNRAKKSEVDNPVLFGLVPFSEGNPTRFIVPQRLYASGTPRALYQSEPAKSKAMLVSSPSGEKYKQGVMDALDRFSSSELSKVVLSRSIEIESEKEIDRSCLLRNLLKVNPCGYTFSASLNGGRSMIGASPELLVAKRGAHVTSNPLAGSRPRAASQAEDEQERQYLLNCTKELHEHQLVVEEVERVLSQHCHNLYTPMVPSVIETNSMLHLSTRLEGHAVNPQISVLQVASELHPTPAVCGFPRQPAYEAICDIEQYDRGYFTGMIGWCDARGNGEWVVTIRCAEVDKRLMKVYAGAGIVTQSRPESELHETGAKMGTILSAAGIELEDMLVA</sequence>
<protein>
    <recommendedName>
        <fullName evidence="3">isochorismate synthase</fullName>
        <ecNumber evidence="3">5.4.4.2</ecNumber>
    </recommendedName>
    <alternativeName>
        <fullName evidence="5">Isochorismate mutase</fullName>
    </alternativeName>
</protein>
<proteinExistence type="inferred from homology"/>
<evidence type="ECO:0000256" key="1">
    <source>
        <dbReference type="ARBA" id="ARBA00000799"/>
    </source>
</evidence>
<evidence type="ECO:0000256" key="5">
    <source>
        <dbReference type="ARBA" id="ARBA00041564"/>
    </source>
</evidence>
<evidence type="ECO:0000313" key="7">
    <source>
        <dbReference type="EMBL" id="SHO57195.1"/>
    </source>
</evidence>
<dbReference type="NCBIfam" id="TIGR00543">
    <property type="entry name" value="isochor_syn"/>
    <property type="match status" value="1"/>
</dbReference>
<dbReference type="InterPro" id="IPR015890">
    <property type="entry name" value="Chorismate_C"/>
</dbReference>
<keyword evidence="4 7" id="KW-0413">Isomerase</keyword>
<dbReference type="Gene3D" id="3.60.120.10">
    <property type="entry name" value="Anthranilate synthase"/>
    <property type="match status" value="1"/>
</dbReference>